<organism evidence="6 7">
    <name type="scientific">Discina gigas</name>
    <dbReference type="NCBI Taxonomy" id="1032678"/>
    <lineage>
        <taxon>Eukaryota</taxon>
        <taxon>Fungi</taxon>
        <taxon>Dikarya</taxon>
        <taxon>Ascomycota</taxon>
        <taxon>Pezizomycotina</taxon>
        <taxon>Pezizomycetes</taxon>
        <taxon>Pezizales</taxon>
        <taxon>Discinaceae</taxon>
        <taxon>Discina</taxon>
    </lineage>
</organism>
<comment type="caution">
    <text evidence="6">The sequence shown here is derived from an EMBL/GenBank/DDBJ whole genome shotgun (WGS) entry which is preliminary data.</text>
</comment>
<dbReference type="InterPro" id="IPR036322">
    <property type="entry name" value="WD40_repeat_dom_sf"/>
</dbReference>
<comment type="function">
    <text evidence="1">Involved in the biogenesis of the 60S ribosomal subunit.</text>
</comment>
<reference evidence="6 7" key="1">
    <citation type="submission" date="2024-02" db="EMBL/GenBank/DDBJ databases">
        <title>Discinaceae phylogenomics.</title>
        <authorList>
            <person name="Dirks A.C."/>
            <person name="James T.Y."/>
        </authorList>
    </citation>
    <scope>NUCLEOTIDE SEQUENCE [LARGE SCALE GENOMIC DNA]</scope>
    <source>
        <strain evidence="6 7">ACD0624</strain>
    </source>
</reference>
<evidence type="ECO:0000256" key="2">
    <source>
        <dbReference type="ARBA" id="ARBA00007861"/>
    </source>
</evidence>
<sequence>MKFAVGDDVGQVKVITTSRGIDTSVQTSARPKITSYFEPGRNNAIQGLQVVNCRGRPSIAVASKGGLIRVLDPSVSPLAPECEQILMRSEIPPFSPTDEANIVGFGCTNGILYACTSLGSAQFLRLGEGEVADDHITATHNFSPAEGSVATFAIHPFERLAENPCIPKAIALGGENRELEIWESSWVDGAVSWASIWKAKNVKPTKLGLEVPVWVTCIEFLPSITSPPVAPKPAPVPGRGRRWNSGVSQTPKNTYRIATGTHYSHLRLYDTSVSRRPVFSSTLSQTPILQLRLHQSTPSDPHSQLASGKEAPEVTNTLQNLHFIHTDKNGHFGLYSTHTRRSLGIYKGATGAVLSVTTAESEEGEYLVAGVGFDRYLWVYEGEERKMVSKVYAKTKGTSVVVLDVEDEVVEKKKKEKSVEDGVWDEMEELVDDGVGDERGGDRDDYTGALVKIKRKKGGIKPNDGGKKRRVD</sequence>
<name>A0ABR3GVY2_9PEZI</name>
<evidence type="ECO:0000313" key="7">
    <source>
        <dbReference type="Proteomes" id="UP001447188"/>
    </source>
</evidence>
<dbReference type="InterPro" id="IPR037379">
    <property type="entry name" value="WDR74/Nsa1"/>
</dbReference>
<evidence type="ECO:0000256" key="1">
    <source>
        <dbReference type="ARBA" id="ARBA00002889"/>
    </source>
</evidence>
<dbReference type="Proteomes" id="UP001447188">
    <property type="component" value="Unassembled WGS sequence"/>
</dbReference>
<dbReference type="EMBL" id="JBBBZM010000006">
    <property type="protein sequence ID" value="KAL0640116.1"/>
    <property type="molecule type" value="Genomic_DNA"/>
</dbReference>
<dbReference type="InterPro" id="IPR015943">
    <property type="entry name" value="WD40/YVTN_repeat-like_dom_sf"/>
</dbReference>
<proteinExistence type="inferred from homology"/>
<evidence type="ECO:0000256" key="4">
    <source>
        <dbReference type="ARBA" id="ARBA00014234"/>
    </source>
</evidence>
<evidence type="ECO:0000256" key="5">
    <source>
        <dbReference type="SAM" id="MobiDB-lite"/>
    </source>
</evidence>
<comment type="subunit">
    <text evidence="3">Component of the pre-66S ribosomal particle.</text>
</comment>
<dbReference type="PANTHER" id="PTHR16038">
    <property type="entry name" value="NOP SEVEN ASSOCIATED PROTEIN 1"/>
    <property type="match status" value="1"/>
</dbReference>
<accession>A0ABR3GVY2</accession>
<dbReference type="SUPFAM" id="SSF50978">
    <property type="entry name" value="WD40 repeat-like"/>
    <property type="match status" value="1"/>
</dbReference>
<evidence type="ECO:0000256" key="3">
    <source>
        <dbReference type="ARBA" id="ARBA00011187"/>
    </source>
</evidence>
<dbReference type="PANTHER" id="PTHR16038:SF4">
    <property type="entry name" value="WD REPEAT-CONTAINING PROTEIN 74"/>
    <property type="match status" value="1"/>
</dbReference>
<keyword evidence="7" id="KW-1185">Reference proteome</keyword>
<evidence type="ECO:0000313" key="6">
    <source>
        <dbReference type="EMBL" id="KAL0640116.1"/>
    </source>
</evidence>
<protein>
    <recommendedName>
        <fullName evidence="4">Ribosome biogenesis protein NSA1</fullName>
    </recommendedName>
</protein>
<comment type="similarity">
    <text evidence="2">Belongs to the NSA1 family.</text>
</comment>
<dbReference type="Gene3D" id="2.130.10.10">
    <property type="entry name" value="YVTN repeat-like/Quinoprotein amine dehydrogenase"/>
    <property type="match status" value="1"/>
</dbReference>
<feature type="region of interest" description="Disordered" evidence="5">
    <location>
        <begin position="229"/>
        <end position="251"/>
    </location>
</feature>
<gene>
    <name evidence="6" type="primary">NSA1</name>
    <name evidence="6" type="ORF">Q9L58_000944</name>
</gene>